<evidence type="ECO:0000256" key="6">
    <source>
        <dbReference type="ARBA" id="ARBA00022989"/>
    </source>
</evidence>
<dbReference type="EMBL" id="QSBM01000003">
    <property type="protein sequence ID" value="RGX31451.1"/>
    <property type="molecule type" value="Genomic_DNA"/>
</dbReference>
<feature type="transmembrane region" description="Helical" evidence="8">
    <location>
        <begin position="12"/>
        <end position="32"/>
    </location>
</feature>
<evidence type="ECO:0000256" key="8">
    <source>
        <dbReference type="SAM" id="Phobius"/>
    </source>
</evidence>
<evidence type="ECO:0000256" key="4">
    <source>
        <dbReference type="ARBA" id="ARBA00022519"/>
    </source>
</evidence>
<keyword evidence="7 8" id="KW-0472">Membrane</keyword>
<dbReference type="AlphaFoldDB" id="A0A413FJ11"/>
<dbReference type="InterPro" id="IPR001851">
    <property type="entry name" value="ABC_transp_permease"/>
</dbReference>
<dbReference type="RefSeq" id="WP_007717796.1">
    <property type="nucleotide sequence ID" value="NZ_BAABXR010000001.1"/>
</dbReference>
<dbReference type="OrthoDB" id="9789111at2"/>
<keyword evidence="2" id="KW-0813">Transport</keyword>
<feature type="transmembrane region" description="Helical" evidence="8">
    <location>
        <begin position="296"/>
        <end position="317"/>
    </location>
</feature>
<keyword evidence="5 8" id="KW-0812">Transmembrane</keyword>
<keyword evidence="4" id="KW-0997">Cell inner membrane</keyword>
<evidence type="ECO:0000256" key="5">
    <source>
        <dbReference type="ARBA" id="ARBA00022692"/>
    </source>
</evidence>
<dbReference type="PANTHER" id="PTHR32196:SF21">
    <property type="entry name" value="ABC TRANSPORTER PERMEASE PROTEIN YPHD-RELATED"/>
    <property type="match status" value="1"/>
</dbReference>
<evidence type="ECO:0000256" key="2">
    <source>
        <dbReference type="ARBA" id="ARBA00022448"/>
    </source>
</evidence>
<dbReference type="CDD" id="cd06579">
    <property type="entry name" value="TM_PBP1_transp_AraH_like"/>
    <property type="match status" value="1"/>
</dbReference>
<evidence type="ECO:0000256" key="7">
    <source>
        <dbReference type="ARBA" id="ARBA00023136"/>
    </source>
</evidence>
<name>A0A413FJ11_9FIRM</name>
<proteinExistence type="predicted"/>
<dbReference type="GO" id="GO:0022857">
    <property type="term" value="F:transmembrane transporter activity"/>
    <property type="evidence" value="ECO:0007669"/>
    <property type="project" value="InterPro"/>
</dbReference>
<feature type="transmembrane region" description="Helical" evidence="8">
    <location>
        <begin position="94"/>
        <end position="115"/>
    </location>
</feature>
<protein>
    <submittedName>
        <fullName evidence="9">ABC transporter permease</fullName>
    </submittedName>
</protein>
<dbReference type="Pfam" id="PF02653">
    <property type="entry name" value="BPD_transp_2"/>
    <property type="match status" value="1"/>
</dbReference>
<organism evidence="9 10">
    <name type="scientific">Enterocloster asparagiformis</name>
    <dbReference type="NCBI Taxonomy" id="333367"/>
    <lineage>
        <taxon>Bacteria</taxon>
        <taxon>Bacillati</taxon>
        <taxon>Bacillota</taxon>
        <taxon>Clostridia</taxon>
        <taxon>Lachnospirales</taxon>
        <taxon>Lachnospiraceae</taxon>
        <taxon>Enterocloster</taxon>
    </lineage>
</organism>
<keyword evidence="3" id="KW-1003">Cell membrane</keyword>
<accession>A0A413FJ11</accession>
<comment type="caution">
    <text evidence="9">The sequence shown here is derived from an EMBL/GenBank/DDBJ whole genome shotgun (WGS) entry which is preliminary data.</text>
</comment>
<feature type="transmembrane region" description="Helical" evidence="8">
    <location>
        <begin position="167"/>
        <end position="186"/>
    </location>
</feature>
<sequence>MKTSEISRPFWARIKIDTAFAAVLVLLFYGSVQYGRTFLSFSNNLSNVLRTASLMGIMAIGVNLCFLIGARDLSVSAIAALTSMTTAYFCRQGLAVGILIGILSGALVGVVNGYVVGKFNVQPFIATLGTQLAARGVALLINHEYSIGLPTQGEILKKAGNQNLFGLLPYPLLIFAFLVLLFTVILRYTAFGRAIYAVGGNEESAEMMGIRVWKVKFFVFLISAVLSSLSGILLTGRLNAGQPTACEGWEMTIMAAVVIGGTGVKGGVGKISGIFMGVVFVQLISNLINLNGTISAYWKDIATGFILLIAVLSQAYMDYKKNKL</sequence>
<reference evidence="9 10" key="1">
    <citation type="submission" date="2018-08" db="EMBL/GenBank/DDBJ databases">
        <title>A genome reference for cultivated species of the human gut microbiota.</title>
        <authorList>
            <person name="Zou Y."/>
            <person name="Xue W."/>
            <person name="Luo G."/>
        </authorList>
    </citation>
    <scope>NUCLEOTIDE SEQUENCE [LARGE SCALE GENOMIC DNA]</scope>
    <source>
        <strain evidence="9 10">AF04-15</strain>
    </source>
</reference>
<evidence type="ECO:0000256" key="3">
    <source>
        <dbReference type="ARBA" id="ARBA00022475"/>
    </source>
</evidence>
<comment type="subcellular location">
    <subcellularLocation>
        <location evidence="1">Cell membrane</location>
        <topology evidence="1">Multi-pass membrane protein</topology>
    </subcellularLocation>
</comment>
<evidence type="ECO:0000313" key="10">
    <source>
        <dbReference type="Proteomes" id="UP000283880"/>
    </source>
</evidence>
<evidence type="ECO:0000256" key="1">
    <source>
        <dbReference type="ARBA" id="ARBA00004651"/>
    </source>
</evidence>
<feature type="transmembrane region" description="Helical" evidence="8">
    <location>
        <begin position="52"/>
        <end position="73"/>
    </location>
</feature>
<dbReference type="Proteomes" id="UP000283880">
    <property type="component" value="Unassembled WGS sequence"/>
</dbReference>
<gene>
    <name evidence="9" type="ORF">DWV29_06115</name>
</gene>
<dbReference type="PANTHER" id="PTHR32196">
    <property type="entry name" value="ABC TRANSPORTER PERMEASE PROTEIN YPHD-RELATED-RELATED"/>
    <property type="match status" value="1"/>
</dbReference>
<feature type="transmembrane region" description="Helical" evidence="8">
    <location>
        <begin position="217"/>
        <end position="236"/>
    </location>
</feature>
<dbReference type="GO" id="GO:0005886">
    <property type="term" value="C:plasma membrane"/>
    <property type="evidence" value="ECO:0007669"/>
    <property type="project" value="UniProtKB-SubCell"/>
</dbReference>
<keyword evidence="6 8" id="KW-1133">Transmembrane helix</keyword>
<evidence type="ECO:0000313" key="9">
    <source>
        <dbReference type="EMBL" id="RGX31451.1"/>
    </source>
</evidence>